<feature type="short sequence motif" description="GXSXG" evidence="6">
    <location>
        <begin position="77"/>
        <end position="81"/>
    </location>
</feature>
<keyword evidence="4 6" id="KW-0443">Lipid metabolism</keyword>
<evidence type="ECO:0000256" key="1">
    <source>
        <dbReference type="ARBA" id="ARBA00004370"/>
    </source>
</evidence>
<dbReference type="Pfam" id="PF01734">
    <property type="entry name" value="Patatin"/>
    <property type="match status" value="1"/>
</dbReference>
<dbReference type="InterPro" id="IPR000184">
    <property type="entry name" value="Bac_surfAg_D15"/>
</dbReference>
<dbReference type="SUPFAM" id="SSF52151">
    <property type="entry name" value="FabD/lysophospholipase-like"/>
    <property type="match status" value="1"/>
</dbReference>
<accession>A0A2U3QJ87</accession>
<dbReference type="EMBL" id="OUUY01000104">
    <property type="protein sequence ID" value="SPQ01466.1"/>
    <property type="molecule type" value="Genomic_DNA"/>
</dbReference>
<dbReference type="AlphaFoldDB" id="A0A2U3QJ87"/>
<dbReference type="GO" id="GO:0019867">
    <property type="term" value="C:outer membrane"/>
    <property type="evidence" value="ECO:0007669"/>
    <property type="project" value="InterPro"/>
</dbReference>
<evidence type="ECO:0000313" key="9">
    <source>
        <dbReference type="Proteomes" id="UP000245125"/>
    </source>
</evidence>
<dbReference type="Gene3D" id="2.40.160.50">
    <property type="entry name" value="membrane protein fhac: a member of the omp85/tpsb transporter family"/>
    <property type="match status" value="1"/>
</dbReference>
<keyword evidence="9" id="KW-1185">Reference proteome</keyword>
<keyword evidence="2 6" id="KW-0378">Hydrolase</keyword>
<dbReference type="Proteomes" id="UP000245125">
    <property type="component" value="Unassembled WGS sequence"/>
</dbReference>
<sequence length="746" mass="82072">MNRIGKLLSQFRVVLFCFLILMFLCGPWSLASGDDRATSNRPKIGVVFGGGGAKGAAHIGVLKVLEEQKIPVDYIAGTSMGAIVGALYASGLSASELEKVITAIDWKDVFSGDPDRRDIDYRRKREDFDNLTGLQLGIKDGKILRPKGLIKDQKVNVLFETLMLHTSGIDDFDKLPIPYRAVAADLETGEKVVLKSGRLADAARASMSVPGAFPPIELNGRLLIDGGIVDNLPVDIVKEMGADIVICIDVDKPLETREQLGGSFLILNQMIDIMMKKNVREQIKTLGPQDVYINPDLGELSSGDFDKAAKIALLGEKAAREKIDSLKRYSVSDSEYAAFTALHNREQMKEVKIASVKIEIEGESKISPVVVAERLSVKPGDTVNVDKLKKEAGIVYGTGDFERVDLHVNKEQDGYELVVKAKEKSWGPNYLRFGVSLEGDFEGGTSYNFLFDYTRRWVNSLGAEWKTQVNLGNPSGIYSEFYQPLSVKRLFFVSPHIEWKQQPYDVFDGKHRVASYLVKSYEGGIDLGIQPWMYGEARVGLRYGSFRASPKTGEIDLPEDNATRGAVIAGGRLDQLDNVNFPNKGYLAQVGFLSSLKALGSTDEYYKAQGSFVGAYTFKKQTVIATFAAGSRMGPQLPFYDQFELGGLFKLSGLRSRQILGQSMALARLITYHKMGSSFIGDLYLGGSLESGNVWGENEKQFDLSKLRLAGSVFVGYDTIFGPLYLAFGHADGGFNAGYLFLGKPF</sequence>
<protein>
    <submittedName>
        <fullName evidence="8">Periplasmic esterase RssA</fullName>
    </submittedName>
</protein>
<evidence type="ECO:0000256" key="4">
    <source>
        <dbReference type="ARBA" id="ARBA00023098"/>
    </source>
</evidence>
<evidence type="ECO:0000256" key="6">
    <source>
        <dbReference type="PROSITE-ProRule" id="PRU01161"/>
    </source>
</evidence>
<feature type="short sequence motif" description="DGA/G" evidence="6">
    <location>
        <begin position="225"/>
        <end position="227"/>
    </location>
</feature>
<dbReference type="OrthoDB" id="5290098at2"/>
<dbReference type="PROSITE" id="PS51635">
    <property type="entry name" value="PNPLA"/>
    <property type="match status" value="1"/>
</dbReference>
<feature type="active site" description="Proton acceptor" evidence="6">
    <location>
        <position position="225"/>
    </location>
</feature>
<feature type="active site" description="Nucleophile" evidence="6">
    <location>
        <position position="79"/>
    </location>
</feature>
<dbReference type="InterPro" id="IPR016035">
    <property type="entry name" value="Acyl_Trfase/lysoPLipase"/>
</dbReference>
<dbReference type="Gene3D" id="3.40.1090.10">
    <property type="entry name" value="Cytosolic phospholipase A2 catalytic domain"/>
    <property type="match status" value="2"/>
</dbReference>
<dbReference type="CDD" id="cd07205">
    <property type="entry name" value="Pat_PNPLA6_PNPLA7_NTE1_like"/>
    <property type="match status" value="1"/>
</dbReference>
<dbReference type="PANTHER" id="PTHR14226">
    <property type="entry name" value="NEUROPATHY TARGET ESTERASE/SWISS CHEESE D.MELANOGASTER"/>
    <property type="match status" value="1"/>
</dbReference>
<feature type="short sequence motif" description="GXGXXG" evidence="6">
    <location>
        <begin position="50"/>
        <end position="55"/>
    </location>
</feature>
<keyword evidence="3 6" id="KW-0442">Lipid degradation</keyword>
<dbReference type="InterPro" id="IPR050301">
    <property type="entry name" value="NTE"/>
</dbReference>
<reference evidence="9" key="1">
    <citation type="submission" date="2018-03" db="EMBL/GenBank/DDBJ databases">
        <authorList>
            <person name="Zecchin S."/>
        </authorList>
    </citation>
    <scope>NUCLEOTIDE SEQUENCE [LARGE SCALE GENOMIC DNA]</scope>
</reference>
<dbReference type="InterPro" id="IPR002641">
    <property type="entry name" value="PNPLA_dom"/>
</dbReference>
<comment type="subcellular location">
    <subcellularLocation>
        <location evidence="1">Membrane</location>
    </subcellularLocation>
</comment>
<dbReference type="Gene3D" id="3.10.20.310">
    <property type="entry name" value="membrane protein fhac"/>
    <property type="match status" value="1"/>
</dbReference>
<feature type="domain" description="PNPLA" evidence="7">
    <location>
        <begin position="46"/>
        <end position="238"/>
    </location>
</feature>
<evidence type="ECO:0000256" key="3">
    <source>
        <dbReference type="ARBA" id="ARBA00022963"/>
    </source>
</evidence>
<evidence type="ECO:0000256" key="5">
    <source>
        <dbReference type="ARBA" id="ARBA00023136"/>
    </source>
</evidence>
<dbReference type="Pfam" id="PF01103">
    <property type="entry name" value="Omp85"/>
    <property type="match status" value="1"/>
</dbReference>
<gene>
    <name evidence="8" type="primary">rssA</name>
    <name evidence="8" type="ORF">NBG4_560006</name>
</gene>
<dbReference type="PANTHER" id="PTHR14226:SF29">
    <property type="entry name" value="NEUROPATHY TARGET ESTERASE SWS"/>
    <property type="match status" value="1"/>
</dbReference>
<evidence type="ECO:0000313" key="8">
    <source>
        <dbReference type="EMBL" id="SPQ01466.1"/>
    </source>
</evidence>
<proteinExistence type="predicted"/>
<organism evidence="8 9">
    <name type="scientific">Candidatus Sulfobium mesophilum</name>
    <dbReference type="NCBI Taxonomy" id="2016548"/>
    <lineage>
        <taxon>Bacteria</taxon>
        <taxon>Pseudomonadati</taxon>
        <taxon>Nitrospirota</taxon>
        <taxon>Nitrospiria</taxon>
        <taxon>Nitrospirales</taxon>
        <taxon>Nitrospiraceae</taxon>
        <taxon>Candidatus Sulfobium</taxon>
    </lineage>
</organism>
<name>A0A2U3QJ87_9BACT</name>
<evidence type="ECO:0000256" key="2">
    <source>
        <dbReference type="ARBA" id="ARBA00022801"/>
    </source>
</evidence>
<keyword evidence="5" id="KW-0472">Membrane</keyword>
<dbReference type="GO" id="GO:0016787">
    <property type="term" value="F:hydrolase activity"/>
    <property type="evidence" value="ECO:0007669"/>
    <property type="project" value="UniProtKB-UniRule"/>
</dbReference>
<evidence type="ECO:0000259" key="7">
    <source>
        <dbReference type="PROSITE" id="PS51635"/>
    </source>
</evidence>
<dbReference type="GO" id="GO:0016042">
    <property type="term" value="P:lipid catabolic process"/>
    <property type="evidence" value="ECO:0007669"/>
    <property type="project" value="UniProtKB-UniRule"/>
</dbReference>